<dbReference type="PANTHER" id="PTHR47331">
    <property type="entry name" value="PHD-TYPE DOMAIN-CONTAINING PROTEIN"/>
    <property type="match status" value="1"/>
</dbReference>
<reference evidence="2 3" key="1">
    <citation type="submission" date="2019-08" db="EMBL/GenBank/DDBJ databases">
        <title>Whole genome of Aphis craccivora.</title>
        <authorList>
            <person name="Voronova N.V."/>
            <person name="Shulinski R.S."/>
            <person name="Bandarenka Y.V."/>
            <person name="Zhorov D.G."/>
            <person name="Warner D."/>
        </authorList>
    </citation>
    <scope>NUCLEOTIDE SEQUENCE [LARGE SCALE GENOMIC DNA]</scope>
    <source>
        <strain evidence="2">180601</strain>
        <tissue evidence="2">Whole Body</tissue>
    </source>
</reference>
<evidence type="ECO:0000256" key="1">
    <source>
        <dbReference type="SAM" id="MobiDB-lite"/>
    </source>
</evidence>
<feature type="region of interest" description="Disordered" evidence="1">
    <location>
        <begin position="235"/>
        <end position="276"/>
    </location>
</feature>
<sequence length="566" mass="61844">MNVMLVQGNDSATDQASRVQLAIAIADIDNLWSNFVVENNNLLEILSELNLLGEFSLEVETTTHALVVLLRFASCSTSTSKDCPVSFVERAIAPARLPEIPLPLALVDQSSNIPNIDKFYYLIGCLHTDPQEVVKGNTVSNETYTLAWNALVERYDKPRKLASMIIDKLLPAPVATSETFVSLQTFLSNFDENISVCLPVSSRRLFEAENDEEYPSIHSVKKFVKTRIQVIENAGVQPSGSSSRPTITKKTGLRRDPKSTLVSMSDPTPSKPSLKTAPSKCVAFSGAHRLADCSKFKSCSIDERYDLVCTHRLCMVCFGEGHMSFKCPASCTICKRRHHALLHRESKPTASNPPAAMLGRQQSPTVLLGTALVHVRNTVGGCQTIRALIDSASQISAITTACCNRLGLKPSRWTVPVTGLSGQKIPDVQGIVQLTIQPRSNPTPSIKVNPWVLPSITSDMPARQLPAKVKARCSHLALADPNFDKSAPVDMLLGADIFPQIWNEKNSSLGPGFPSIYSSVFGWVLIGPVQEHPDIGAQSMLVSLVSSIEFIMEKFWKVEEPEAAPP</sequence>
<dbReference type="Pfam" id="PF13650">
    <property type="entry name" value="Asp_protease_2"/>
    <property type="match status" value="1"/>
</dbReference>
<dbReference type="SUPFAM" id="SSF50630">
    <property type="entry name" value="Acid proteases"/>
    <property type="match status" value="1"/>
</dbReference>
<dbReference type="Gene3D" id="2.40.70.10">
    <property type="entry name" value="Acid Proteases"/>
    <property type="match status" value="1"/>
</dbReference>
<keyword evidence="3" id="KW-1185">Reference proteome</keyword>
<dbReference type="CDD" id="cd00303">
    <property type="entry name" value="retropepsin_like"/>
    <property type="match status" value="1"/>
</dbReference>
<protein>
    <submittedName>
        <fullName evidence="2">Integrase catalytic domain-containing protein</fullName>
    </submittedName>
</protein>
<dbReference type="AlphaFoldDB" id="A0A6G0YB86"/>
<dbReference type="Pfam" id="PF03564">
    <property type="entry name" value="DUF1759"/>
    <property type="match status" value="1"/>
</dbReference>
<dbReference type="InterPro" id="IPR005312">
    <property type="entry name" value="DUF1759"/>
</dbReference>
<dbReference type="InterPro" id="IPR021109">
    <property type="entry name" value="Peptidase_aspartic_dom_sf"/>
</dbReference>
<name>A0A6G0YB86_APHCR</name>
<proteinExistence type="predicted"/>
<dbReference type="Proteomes" id="UP000478052">
    <property type="component" value="Unassembled WGS sequence"/>
</dbReference>
<feature type="compositionally biased region" description="Polar residues" evidence="1">
    <location>
        <begin position="260"/>
        <end position="273"/>
    </location>
</feature>
<organism evidence="2 3">
    <name type="scientific">Aphis craccivora</name>
    <name type="common">Cowpea aphid</name>
    <dbReference type="NCBI Taxonomy" id="307492"/>
    <lineage>
        <taxon>Eukaryota</taxon>
        <taxon>Metazoa</taxon>
        <taxon>Ecdysozoa</taxon>
        <taxon>Arthropoda</taxon>
        <taxon>Hexapoda</taxon>
        <taxon>Insecta</taxon>
        <taxon>Pterygota</taxon>
        <taxon>Neoptera</taxon>
        <taxon>Paraneoptera</taxon>
        <taxon>Hemiptera</taxon>
        <taxon>Sternorrhyncha</taxon>
        <taxon>Aphidomorpha</taxon>
        <taxon>Aphidoidea</taxon>
        <taxon>Aphididae</taxon>
        <taxon>Aphidini</taxon>
        <taxon>Aphis</taxon>
        <taxon>Aphis</taxon>
    </lineage>
</organism>
<dbReference type="OrthoDB" id="6617831at2759"/>
<evidence type="ECO:0000313" key="2">
    <source>
        <dbReference type="EMBL" id="KAF0752585.1"/>
    </source>
</evidence>
<evidence type="ECO:0000313" key="3">
    <source>
        <dbReference type="Proteomes" id="UP000478052"/>
    </source>
</evidence>
<dbReference type="EMBL" id="VUJU01005000">
    <property type="protein sequence ID" value="KAF0752585.1"/>
    <property type="molecule type" value="Genomic_DNA"/>
</dbReference>
<accession>A0A6G0YB86</accession>
<gene>
    <name evidence="2" type="ORF">FWK35_00011042</name>
</gene>
<comment type="caution">
    <text evidence="2">The sequence shown here is derived from an EMBL/GenBank/DDBJ whole genome shotgun (WGS) entry which is preliminary data.</text>
</comment>
<feature type="compositionally biased region" description="Polar residues" evidence="1">
    <location>
        <begin position="236"/>
        <end position="249"/>
    </location>
</feature>
<dbReference type="PANTHER" id="PTHR47331:SF4">
    <property type="entry name" value="PEPTIDASE S1 DOMAIN-CONTAINING PROTEIN"/>
    <property type="match status" value="1"/>
</dbReference>